<dbReference type="Proteomes" id="UP000008227">
    <property type="component" value="Chromosome 3"/>
</dbReference>
<dbReference type="InterPro" id="IPR000808">
    <property type="entry name" value="Mrp-like_CS"/>
</dbReference>
<keyword evidence="5" id="KW-0408">Iron</keyword>
<evidence type="ECO:0000256" key="5">
    <source>
        <dbReference type="ARBA" id="ARBA00023004"/>
    </source>
</evidence>
<evidence type="ECO:0000313" key="9">
    <source>
        <dbReference type="Proteomes" id="UP000008227"/>
    </source>
</evidence>
<dbReference type="AlphaFoldDB" id="A0A8W4FLD3"/>
<evidence type="ECO:0000256" key="7">
    <source>
        <dbReference type="SAM" id="MobiDB-lite"/>
    </source>
</evidence>
<keyword evidence="3" id="KW-0547">Nucleotide-binding</keyword>
<accession>A0A8W4FLD3</accession>
<organism evidence="8 9">
    <name type="scientific">Sus scrofa</name>
    <name type="common">Pig</name>
    <dbReference type="NCBI Taxonomy" id="9823"/>
    <lineage>
        <taxon>Eukaryota</taxon>
        <taxon>Metazoa</taxon>
        <taxon>Chordata</taxon>
        <taxon>Craniata</taxon>
        <taxon>Vertebrata</taxon>
        <taxon>Euteleostomi</taxon>
        <taxon>Mammalia</taxon>
        <taxon>Eutheria</taxon>
        <taxon>Laurasiatheria</taxon>
        <taxon>Artiodactyla</taxon>
        <taxon>Suina</taxon>
        <taxon>Suidae</taxon>
        <taxon>Sus</taxon>
    </lineage>
</organism>
<dbReference type="GO" id="GO:0140663">
    <property type="term" value="F:ATP-dependent FeS chaperone activity"/>
    <property type="evidence" value="ECO:0007669"/>
    <property type="project" value="InterPro"/>
</dbReference>
<dbReference type="InterPro" id="IPR027417">
    <property type="entry name" value="P-loop_NTPase"/>
</dbReference>
<keyword evidence="1" id="KW-0004">4Fe-4S</keyword>
<proteinExistence type="evidence at protein level"/>
<dbReference type="GeneTree" id="ENSGT00950000183193"/>
<dbReference type="InterPro" id="IPR019591">
    <property type="entry name" value="Mrp/NBP35_ATP-bd"/>
</dbReference>
<keyword evidence="9" id="KW-1185">Reference proteome</keyword>
<dbReference type="PANTHER" id="PTHR23264">
    <property type="entry name" value="NUCLEOTIDE-BINDING PROTEIN NBP35 YEAST -RELATED"/>
    <property type="match status" value="1"/>
</dbReference>
<feature type="region of interest" description="Disordered" evidence="7">
    <location>
        <begin position="289"/>
        <end position="319"/>
    </location>
</feature>
<keyword evidence="10" id="KW-1267">Proteomics identification</keyword>
<dbReference type="PANTHER" id="PTHR23264:SF19">
    <property type="entry name" value="CYTOSOLIC FE-S CLUSTER ASSEMBLY FACTOR NUBP2"/>
    <property type="match status" value="1"/>
</dbReference>
<dbReference type="PROSITE" id="PS01215">
    <property type="entry name" value="MRP"/>
    <property type="match status" value="1"/>
</dbReference>
<reference evidence="8" key="2">
    <citation type="submission" date="2025-08" db="UniProtKB">
        <authorList>
            <consortium name="Ensembl"/>
        </authorList>
    </citation>
    <scope>IDENTIFICATION</scope>
</reference>
<dbReference type="GO" id="GO:0051536">
    <property type="term" value="F:iron-sulfur cluster binding"/>
    <property type="evidence" value="ECO:0000318"/>
    <property type="project" value="GO_Central"/>
</dbReference>
<feature type="region of interest" description="Disordered" evidence="7">
    <location>
        <begin position="171"/>
        <end position="236"/>
    </location>
</feature>
<gene>
    <name evidence="8" type="primary">NUBP2</name>
</gene>
<reference evidence="8" key="3">
    <citation type="submission" date="2025-09" db="UniProtKB">
        <authorList>
            <consortium name="Ensembl"/>
        </authorList>
    </citation>
    <scope>IDENTIFICATION</scope>
</reference>
<evidence type="ECO:0000256" key="1">
    <source>
        <dbReference type="ARBA" id="ARBA00022485"/>
    </source>
</evidence>
<dbReference type="GO" id="GO:0051539">
    <property type="term" value="F:4 iron, 4 sulfur cluster binding"/>
    <property type="evidence" value="ECO:0007669"/>
    <property type="project" value="UniProtKB-KW"/>
</dbReference>
<feature type="compositionally biased region" description="Basic and acidic residues" evidence="7">
    <location>
        <begin position="179"/>
        <end position="197"/>
    </location>
</feature>
<dbReference type="GO" id="GO:0016226">
    <property type="term" value="P:iron-sulfur cluster assembly"/>
    <property type="evidence" value="ECO:0000318"/>
    <property type="project" value="GO_Central"/>
</dbReference>
<dbReference type="GO" id="GO:0005524">
    <property type="term" value="F:ATP binding"/>
    <property type="evidence" value="ECO:0007669"/>
    <property type="project" value="UniProtKB-KW"/>
</dbReference>
<evidence type="ECO:0000313" key="8">
    <source>
        <dbReference type="Ensembl" id="ENSSSCP00000080017.1"/>
    </source>
</evidence>
<dbReference type="GO" id="GO:0005829">
    <property type="term" value="C:cytosol"/>
    <property type="evidence" value="ECO:0000318"/>
    <property type="project" value="GO_Central"/>
</dbReference>
<reference evidence="8" key="1">
    <citation type="journal article" date="2020" name="Gigascience">
        <title>An improved pig reference genome sequence to enable pig genetics and genomics research.</title>
        <authorList>
            <person name="Warr A."/>
            <person name="Affara N."/>
            <person name="Aken B."/>
            <person name="Beiki H."/>
            <person name="Bickhart D.M."/>
            <person name="Billis K."/>
            <person name="Chow W."/>
            <person name="Eory L."/>
            <person name="Finlayson H.A."/>
            <person name="Flicek P."/>
            <person name="Giron C.G."/>
            <person name="Griffin D.K."/>
            <person name="Hall R."/>
            <person name="Hannum G."/>
            <person name="Hourlier T."/>
            <person name="Howe K."/>
            <person name="Hume D.A."/>
            <person name="Izuogu O."/>
            <person name="Kim K."/>
            <person name="Koren S."/>
            <person name="Liu H."/>
            <person name="Manchanda N."/>
            <person name="Martin F.J."/>
            <person name="Nonneman D.J."/>
            <person name="O'Connor R.E."/>
            <person name="Phillippy A.M."/>
            <person name="Rohrer G.A."/>
            <person name="Rosen B.D."/>
            <person name="Rund L.A."/>
            <person name="Sargent C.A."/>
            <person name="Schook L.B."/>
            <person name="Schroeder S.G."/>
            <person name="Schwartz A.S."/>
            <person name="Skinner B.M."/>
            <person name="Talbot R."/>
            <person name="Tseng E."/>
            <person name="Tuggle C.K."/>
            <person name="Watson M."/>
            <person name="Smith T.P.L."/>
            <person name="Archibald A.L."/>
        </authorList>
    </citation>
    <scope>NUCLEOTIDE SEQUENCE [LARGE SCALE GENOMIC DNA]</scope>
    <source>
        <strain evidence="8">Duroc</strain>
    </source>
</reference>
<evidence type="ECO:0007829" key="10">
    <source>
        <dbReference type="PeptideAtlas" id="A0A8W4FLD3"/>
    </source>
</evidence>
<dbReference type="Ensembl" id="ENSSSCT00000103998.1">
    <property type="protein sequence ID" value="ENSSSCP00000080017.1"/>
    <property type="gene ID" value="ENSSSCG00000008014.5"/>
</dbReference>
<keyword evidence="6" id="KW-0411">Iron-sulfur</keyword>
<dbReference type="SUPFAM" id="SSF52540">
    <property type="entry name" value="P-loop containing nucleoside triphosphate hydrolases"/>
    <property type="match status" value="1"/>
</dbReference>
<evidence type="ECO:0000256" key="2">
    <source>
        <dbReference type="ARBA" id="ARBA00022723"/>
    </source>
</evidence>
<sequence length="345" mass="36876">RGAAPGNLAGVRHIILVLSGKGGVGKSTISTELALALRHTGKKVGLLDVDLCGPSIPRMLRVQGRAVHQCDRGWLPVFVDQEQGISLMSVGFLLEKPDEAVVWRGPKKNALIKQFVSDVAWGPLDYLVVDTPPGTSDEHMAAVDALRPYGPLGALVVTTPQVLRERRVCGGRGAAGHRARGEHERLRLPTLRRESGEGPRGGPAPLCPRSAPTSSPGEAERSWPDTPECPSWVSEPEPPEPLLWVVGRPHAPCTPSGRKRVCLLCSLGRVAPLQQPASMVTVNKLERGRPRAGAGACGPGACGGRRPWRKESGPRARPALLRGPEHERLGVAVLPGASARELWDR</sequence>
<dbReference type="GO" id="GO:0005654">
    <property type="term" value="C:nucleoplasm"/>
    <property type="evidence" value="ECO:0007669"/>
    <property type="project" value="Ensembl"/>
</dbReference>
<keyword evidence="2" id="KW-0479">Metal-binding</keyword>
<dbReference type="Pfam" id="PF10609">
    <property type="entry name" value="ParA"/>
    <property type="match status" value="1"/>
</dbReference>
<dbReference type="InterPro" id="IPR033756">
    <property type="entry name" value="YlxH/NBP35"/>
</dbReference>
<protein>
    <submittedName>
        <fullName evidence="8">NUBP iron-sulfur cluster assembly factor 2, cytosolic</fullName>
    </submittedName>
</protein>
<dbReference type="FunCoup" id="A0A8W4FLD3">
    <property type="interactions" value="586"/>
</dbReference>
<dbReference type="GO" id="GO:0031616">
    <property type="term" value="C:spindle pole centrosome"/>
    <property type="evidence" value="ECO:0007669"/>
    <property type="project" value="Ensembl"/>
</dbReference>
<dbReference type="GO" id="GO:0046872">
    <property type="term" value="F:metal ion binding"/>
    <property type="evidence" value="ECO:0007669"/>
    <property type="project" value="UniProtKB-KW"/>
</dbReference>
<dbReference type="CDD" id="cd02037">
    <property type="entry name" value="Mrp_NBP35"/>
    <property type="match status" value="1"/>
</dbReference>
<evidence type="ECO:0000256" key="4">
    <source>
        <dbReference type="ARBA" id="ARBA00022840"/>
    </source>
</evidence>
<evidence type="ECO:0000256" key="6">
    <source>
        <dbReference type="ARBA" id="ARBA00023014"/>
    </source>
</evidence>
<keyword evidence="4" id="KW-0067">ATP-binding</keyword>
<evidence type="ECO:0000256" key="3">
    <source>
        <dbReference type="ARBA" id="ARBA00022741"/>
    </source>
</evidence>
<dbReference type="Gene3D" id="3.40.50.300">
    <property type="entry name" value="P-loop containing nucleotide triphosphate hydrolases"/>
    <property type="match status" value="1"/>
</dbReference>
<name>A0A8W4FLD3_PIG</name>